<dbReference type="Proteomes" id="UP000256913">
    <property type="component" value="Unassembled WGS sequence"/>
</dbReference>
<organism evidence="2 3">
    <name type="scientific">Asanoa ferruginea</name>
    <dbReference type="NCBI Taxonomy" id="53367"/>
    <lineage>
        <taxon>Bacteria</taxon>
        <taxon>Bacillati</taxon>
        <taxon>Actinomycetota</taxon>
        <taxon>Actinomycetes</taxon>
        <taxon>Micromonosporales</taxon>
        <taxon>Micromonosporaceae</taxon>
        <taxon>Asanoa</taxon>
    </lineage>
</organism>
<dbReference type="AlphaFoldDB" id="A0A3D9ZTC6"/>
<reference evidence="2 3" key="1">
    <citation type="submission" date="2018-08" db="EMBL/GenBank/DDBJ databases">
        <title>Sequencing the genomes of 1000 actinobacteria strains.</title>
        <authorList>
            <person name="Klenk H.-P."/>
        </authorList>
    </citation>
    <scope>NUCLEOTIDE SEQUENCE [LARGE SCALE GENOMIC DNA]</scope>
    <source>
        <strain evidence="2 3">DSM 44099</strain>
    </source>
</reference>
<evidence type="ECO:0000313" key="3">
    <source>
        <dbReference type="Proteomes" id="UP000256913"/>
    </source>
</evidence>
<gene>
    <name evidence="2" type="ORF">DFJ67_6566</name>
</gene>
<evidence type="ECO:0000256" key="1">
    <source>
        <dbReference type="SAM" id="SignalP"/>
    </source>
</evidence>
<feature type="chain" id="PRO_5039715102" evidence="1">
    <location>
        <begin position="28"/>
        <end position="316"/>
    </location>
</feature>
<proteinExistence type="predicted"/>
<accession>A0A3D9ZTC6</accession>
<keyword evidence="1" id="KW-0732">Signal</keyword>
<dbReference type="EMBL" id="QUMQ01000001">
    <property type="protein sequence ID" value="REG00512.1"/>
    <property type="molecule type" value="Genomic_DNA"/>
</dbReference>
<feature type="signal peptide" evidence="1">
    <location>
        <begin position="1"/>
        <end position="27"/>
    </location>
</feature>
<evidence type="ECO:0000313" key="2">
    <source>
        <dbReference type="EMBL" id="REG00512.1"/>
    </source>
</evidence>
<keyword evidence="3" id="KW-1185">Reference proteome</keyword>
<protein>
    <submittedName>
        <fullName evidence="2">Uncharacterized protein</fullName>
    </submittedName>
</protein>
<comment type="caution">
    <text evidence="2">The sequence shown here is derived from an EMBL/GenBank/DDBJ whole genome shotgun (WGS) entry which is preliminary data.</text>
</comment>
<name>A0A3D9ZTC6_9ACTN</name>
<sequence>MLKRALGGLLAALAVTSGIVAVSAVSASATAPQNRCATSTLENTRGWTTTAGGTVKIVPDGVQVATPGQDSSVQYRYTLPTRVRLSEVSTLSYQTTKLDGTGNIPAGNDAALPAYRLFLDLTNNGSVDGAIVFEPYYQISGNPARGQTQTWDVDAGKFWTGATIPGMVTQGGGSYADNKTLAQILDANPQARIVAISIGQGTYNNGTVARVNNVRFAAGRVCQVLAWKAPAVPSWQVSFTPARCGDRSSAVTVVNTGRINITVRFNNERTQIVRPGRSVVERFRSGRVSVFVNGRQAGQFRYQQVACRSLHADSRR</sequence>
<dbReference type="RefSeq" id="WP_203783470.1">
    <property type="nucleotide sequence ID" value="NZ_BONB01000011.1"/>
</dbReference>